<keyword evidence="3" id="KW-1185">Reference proteome</keyword>
<evidence type="ECO:0000313" key="2">
    <source>
        <dbReference type="EMBL" id="CAG2057282.1"/>
    </source>
</evidence>
<proteinExistence type="predicted"/>
<feature type="region of interest" description="Disordered" evidence="1">
    <location>
        <begin position="1"/>
        <end position="58"/>
    </location>
</feature>
<organism evidence="2 3">
    <name type="scientific">Timema podura</name>
    <name type="common">Walking stick</name>
    <dbReference type="NCBI Taxonomy" id="61482"/>
    <lineage>
        <taxon>Eukaryota</taxon>
        <taxon>Metazoa</taxon>
        <taxon>Ecdysozoa</taxon>
        <taxon>Arthropoda</taxon>
        <taxon>Hexapoda</taxon>
        <taxon>Insecta</taxon>
        <taxon>Pterygota</taxon>
        <taxon>Neoptera</taxon>
        <taxon>Polyneoptera</taxon>
        <taxon>Phasmatodea</taxon>
        <taxon>Timematodea</taxon>
        <taxon>Timematoidea</taxon>
        <taxon>Timematidae</taxon>
        <taxon>Timema</taxon>
    </lineage>
</organism>
<accession>A0ABN7NW04</accession>
<feature type="compositionally biased region" description="Basic and acidic residues" evidence="1">
    <location>
        <begin position="1"/>
        <end position="12"/>
    </location>
</feature>
<feature type="compositionally biased region" description="Polar residues" evidence="1">
    <location>
        <begin position="29"/>
        <end position="39"/>
    </location>
</feature>
<gene>
    <name evidence="2" type="ORF">TPAB3V08_LOCUS4261</name>
</gene>
<comment type="caution">
    <text evidence="2">The sequence shown here is derived from an EMBL/GenBank/DDBJ whole genome shotgun (WGS) entry which is preliminary data.</text>
</comment>
<dbReference type="EMBL" id="CAJPIN010005144">
    <property type="protein sequence ID" value="CAG2057282.1"/>
    <property type="molecule type" value="Genomic_DNA"/>
</dbReference>
<evidence type="ECO:0000256" key="1">
    <source>
        <dbReference type="SAM" id="MobiDB-lite"/>
    </source>
</evidence>
<sequence>MSNNSSKEEITPRTRTRSSSSATEGSKPISVTQRRQTTAGMIGGRPVTYTQAEDPGKSTGVLARRVLMSHPGDNTTTTDSGHFPGT</sequence>
<reference evidence="2" key="1">
    <citation type="submission" date="2021-03" db="EMBL/GenBank/DDBJ databases">
        <authorList>
            <person name="Tran Van P."/>
        </authorList>
    </citation>
    <scope>NUCLEOTIDE SEQUENCE</scope>
</reference>
<dbReference type="Proteomes" id="UP001153148">
    <property type="component" value="Unassembled WGS sequence"/>
</dbReference>
<name>A0ABN7NW04_TIMPD</name>
<protein>
    <submittedName>
        <fullName evidence="2">Uncharacterized protein</fullName>
    </submittedName>
</protein>
<feature type="region of interest" description="Disordered" evidence="1">
    <location>
        <begin position="67"/>
        <end position="86"/>
    </location>
</feature>
<evidence type="ECO:0000313" key="3">
    <source>
        <dbReference type="Proteomes" id="UP001153148"/>
    </source>
</evidence>